<dbReference type="EMBL" id="QKRA01000006">
    <property type="protein sequence ID" value="RDL43731.1"/>
    <property type="molecule type" value="Genomic_DNA"/>
</dbReference>
<organism evidence="2 3">
    <name type="scientific">Marinomonas piezotolerans</name>
    <dbReference type="NCBI Taxonomy" id="2213058"/>
    <lineage>
        <taxon>Bacteria</taxon>
        <taxon>Pseudomonadati</taxon>
        <taxon>Pseudomonadota</taxon>
        <taxon>Gammaproteobacteria</taxon>
        <taxon>Oceanospirillales</taxon>
        <taxon>Oceanospirillaceae</taxon>
        <taxon>Marinomonas</taxon>
    </lineage>
</organism>
<evidence type="ECO:0000313" key="2">
    <source>
        <dbReference type="EMBL" id="RDL43731.1"/>
    </source>
</evidence>
<feature type="transmembrane region" description="Helical" evidence="1">
    <location>
        <begin position="47"/>
        <end position="67"/>
    </location>
</feature>
<feature type="transmembrane region" description="Helical" evidence="1">
    <location>
        <begin position="9"/>
        <end position="27"/>
    </location>
</feature>
<dbReference type="AlphaFoldDB" id="A0A370U7H7"/>
<dbReference type="OrthoDB" id="6105340at2"/>
<reference evidence="2 3" key="1">
    <citation type="submission" date="2018-06" db="EMBL/GenBank/DDBJ databases">
        <title>Marinomonas sp. YLB-05 draft genome sequence.</title>
        <authorList>
            <person name="Yu L."/>
            <person name="Tang X."/>
        </authorList>
    </citation>
    <scope>NUCLEOTIDE SEQUENCE [LARGE SCALE GENOMIC DNA]</scope>
    <source>
        <strain evidence="2 3">YLB-05</strain>
    </source>
</reference>
<name>A0A370U7H7_9GAMM</name>
<protein>
    <submittedName>
        <fullName evidence="2">Uncharacterized protein</fullName>
    </submittedName>
</protein>
<dbReference type="RefSeq" id="WP_115468649.1">
    <property type="nucleotide sequence ID" value="NZ_QKRA01000006.1"/>
</dbReference>
<keyword evidence="3" id="KW-1185">Reference proteome</keyword>
<sequence>MYKVNLKAVLLVYVLQLIVAAIWYSAAPSDVSEVMQRGALRQLGTESLAVFALALLCYTYFSAWVLVKTNLTSGLDMMLLTLGSWVFIVVPNMIFLSVFLDVSHISIGYLLTFGFISSLIAACILPFWRATRTIFKS</sequence>
<proteinExistence type="predicted"/>
<evidence type="ECO:0000256" key="1">
    <source>
        <dbReference type="SAM" id="Phobius"/>
    </source>
</evidence>
<feature type="transmembrane region" description="Helical" evidence="1">
    <location>
        <begin position="106"/>
        <end position="128"/>
    </location>
</feature>
<dbReference type="Proteomes" id="UP000254326">
    <property type="component" value="Unassembled WGS sequence"/>
</dbReference>
<gene>
    <name evidence="2" type="ORF">DN730_13370</name>
</gene>
<keyword evidence="1" id="KW-0812">Transmembrane</keyword>
<feature type="transmembrane region" description="Helical" evidence="1">
    <location>
        <begin position="79"/>
        <end position="100"/>
    </location>
</feature>
<accession>A0A370U7H7</accession>
<comment type="caution">
    <text evidence="2">The sequence shown here is derived from an EMBL/GenBank/DDBJ whole genome shotgun (WGS) entry which is preliminary data.</text>
</comment>
<keyword evidence="1" id="KW-1133">Transmembrane helix</keyword>
<evidence type="ECO:0000313" key="3">
    <source>
        <dbReference type="Proteomes" id="UP000254326"/>
    </source>
</evidence>
<keyword evidence="1" id="KW-0472">Membrane</keyword>